<gene>
    <name evidence="3" type="ORF">DDF84_012160</name>
</gene>
<dbReference type="RefSeq" id="WP_111733563.1">
    <property type="nucleotide sequence ID" value="NZ_CP037900.1"/>
</dbReference>
<reference evidence="3 4" key="1">
    <citation type="submission" date="2019-03" db="EMBL/GenBank/DDBJ databases">
        <title>Comparative insights into the high quality Complete genome sequence of highly metal resistant Cupriavidus metallidurans strain BS1 isolated from a gold-copper mine.</title>
        <authorList>
            <person name="Mazhar H.S."/>
            <person name="Rensing C."/>
        </authorList>
    </citation>
    <scope>NUCLEOTIDE SEQUENCE [LARGE SCALE GENOMIC DNA]</scope>
    <source>
        <strain evidence="3 4">BS1</strain>
    </source>
</reference>
<name>A0A482IUD2_9BURK</name>
<accession>A0A482IUD2</accession>
<sequence length="350" mass="38728">MTSRSDADRFGFRSEEIYAFLETHGLKLTGQQQSAARSATPVERVPEWARPYVGRRQISLGDAATILAGLPPAYVGNRSDEEYAEFQEWRKALLDAIGPDNDPTAEISASTWSANQDAEQLLSHSDIRAWCSHRGHVWPIPEPAASQPRTSSVSSELAKRLEAIEADLAQWAQEDPRVADLMSASHAYAELWKESKEEAKNLRAQLAANEGERDEWKLRAYEAIAQAEHLTQLETEARARIKELSTASSRKDQANTPAEKADAGSTGGGITVQLPYITKGLTALFSVMREQWSDYDKNRQPKSAIVARAIDAALGYKQQSSGEPSRNGQSLAALIRPDEIREADLRVTKR</sequence>
<dbReference type="Proteomes" id="UP000253772">
    <property type="component" value="Chromosome c1"/>
</dbReference>
<proteinExistence type="predicted"/>
<keyword evidence="1" id="KW-0175">Coiled coil</keyword>
<dbReference type="EMBL" id="CP037900">
    <property type="protein sequence ID" value="QBP10450.1"/>
    <property type="molecule type" value="Genomic_DNA"/>
</dbReference>
<organism evidence="3 4">
    <name type="scientific">Cupriavidus metallidurans</name>
    <dbReference type="NCBI Taxonomy" id="119219"/>
    <lineage>
        <taxon>Bacteria</taxon>
        <taxon>Pseudomonadati</taxon>
        <taxon>Pseudomonadota</taxon>
        <taxon>Betaproteobacteria</taxon>
        <taxon>Burkholderiales</taxon>
        <taxon>Burkholderiaceae</taxon>
        <taxon>Cupriavidus</taxon>
    </lineage>
</organism>
<feature type="region of interest" description="Disordered" evidence="2">
    <location>
        <begin position="245"/>
        <end position="266"/>
    </location>
</feature>
<feature type="coiled-coil region" evidence="1">
    <location>
        <begin position="154"/>
        <end position="219"/>
    </location>
</feature>
<dbReference type="OrthoDB" id="9107441at2"/>
<evidence type="ECO:0000256" key="1">
    <source>
        <dbReference type="SAM" id="Coils"/>
    </source>
</evidence>
<evidence type="ECO:0000256" key="2">
    <source>
        <dbReference type="SAM" id="MobiDB-lite"/>
    </source>
</evidence>
<evidence type="ECO:0000313" key="4">
    <source>
        <dbReference type="Proteomes" id="UP000253772"/>
    </source>
</evidence>
<dbReference type="AlphaFoldDB" id="A0A482IUD2"/>
<protein>
    <submittedName>
        <fullName evidence="3">Uncharacterized protein</fullName>
    </submittedName>
</protein>
<evidence type="ECO:0000313" key="3">
    <source>
        <dbReference type="EMBL" id="QBP10450.1"/>
    </source>
</evidence>